<name>A0A426ZUM5_ENSVE</name>
<dbReference type="PANTHER" id="PTHR10694:SF113">
    <property type="entry name" value="PROTEIN JUMONJI"/>
    <property type="match status" value="1"/>
</dbReference>
<protein>
    <recommendedName>
        <fullName evidence="4">JmjC domain-containing protein</fullName>
    </recommendedName>
</protein>
<evidence type="ECO:0000259" key="4">
    <source>
        <dbReference type="PROSITE" id="PS51184"/>
    </source>
</evidence>
<dbReference type="SUPFAM" id="SSF51197">
    <property type="entry name" value="Clavaminate synthase-like"/>
    <property type="match status" value="1"/>
</dbReference>
<organism evidence="5 6">
    <name type="scientific">Ensete ventricosum</name>
    <name type="common">Abyssinian banana</name>
    <name type="synonym">Musa ensete</name>
    <dbReference type="NCBI Taxonomy" id="4639"/>
    <lineage>
        <taxon>Eukaryota</taxon>
        <taxon>Viridiplantae</taxon>
        <taxon>Streptophyta</taxon>
        <taxon>Embryophyta</taxon>
        <taxon>Tracheophyta</taxon>
        <taxon>Spermatophyta</taxon>
        <taxon>Magnoliopsida</taxon>
        <taxon>Liliopsida</taxon>
        <taxon>Zingiberales</taxon>
        <taxon>Musaceae</taxon>
        <taxon>Ensete</taxon>
    </lineage>
</organism>
<gene>
    <name evidence="5" type="ORF">B296_00014569</name>
</gene>
<accession>A0A426ZUM5</accession>
<evidence type="ECO:0000256" key="3">
    <source>
        <dbReference type="SAM" id="MobiDB-lite"/>
    </source>
</evidence>
<keyword evidence="2" id="KW-0539">Nucleus</keyword>
<evidence type="ECO:0000256" key="1">
    <source>
        <dbReference type="ARBA" id="ARBA00004123"/>
    </source>
</evidence>
<dbReference type="Pfam" id="PF02373">
    <property type="entry name" value="JmjC"/>
    <property type="match status" value="1"/>
</dbReference>
<dbReference type="GO" id="GO:0000785">
    <property type="term" value="C:chromatin"/>
    <property type="evidence" value="ECO:0007669"/>
    <property type="project" value="TreeGrafter"/>
</dbReference>
<comment type="subcellular location">
    <subcellularLocation>
        <location evidence="1">Nucleus</location>
    </subcellularLocation>
</comment>
<dbReference type="GO" id="GO:0034647">
    <property type="term" value="F:histone H3K4me/H3K4me2/H3K4me3 demethylase activity"/>
    <property type="evidence" value="ECO:0007669"/>
    <property type="project" value="TreeGrafter"/>
</dbReference>
<sequence>MGAECIGSHIKDDLDGIPPVPPGFAPITLFNLQKVHSDLKAPANASDTIECIVRVDNSRSTLENVQDDVKDTLNPSDPLQCTVRDDKSRKSLRHRPSVNYRQFDNSSDEESDYEPFERVEADYYGYFNGTERFGFVPGPDFTLESFQKYADDFKKQYFCRNADFVLGSCQQEPSVEDIEGEYWRIVERPTEEIEVLLVTQCSPSLLRLEGVSVYRCVQNAGEFVLTFPRAYHSGFNSGFNCAEAVNVAPVDWLPHGQHAVELYREQGRKISISHDKLLLGAAREAARAQLMICEDKATSCSPHKDQDLVTPQTNASLMSEKEIDMQPLVQLHGLLSCSVTLLRLHISFTDMVIEALDRNFVCTEYWRSRPKPPAADAHAISTKDQQGVEETQCSVDSHLALRGLFKRANREELHALRTMLNSDMPNDSNQELMQALDEEIKSR</sequence>
<dbReference type="GO" id="GO:0005634">
    <property type="term" value="C:nucleus"/>
    <property type="evidence" value="ECO:0007669"/>
    <property type="project" value="UniProtKB-SubCell"/>
</dbReference>
<dbReference type="InterPro" id="IPR003347">
    <property type="entry name" value="JmjC_dom"/>
</dbReference>
<dbReference type="PROSITE" id="PS51184">
    <property type="entry name" value="JMJC"/>
    <property type="match status" value="1"/>
</dbReference>
<dbReference type="AlphaFoldDB" id="A0A426ZUM5"/>
<dbReference type="SMART" id="SM00558">
    <property type="entry name" value="JmjC"/>
    <property type="match status" value="1"/>
</dbReference>
<evidence type="ECO:0000313" key="5">
    <source>
        <dbReference type="EMBL" id="RRT67675.1"/>
    </source>
</evidence>
<dbReference type="Gene3D" id="2.60.120.650">
    <property type="entry name" value="Cupin"/>
    <property type="match status" value="2"/>
</dbReference>
<dbReference type="EMBL" id="AMZH03004957">
    <property type="protein sequence ID" value="RRT67675.1"/>
    <property type="molecule type" value="Genomic_DNA"/>
</dbReference>
<dbReference type="Proteomes" id="UP000287651">
    <property type="component" value="Unassembled WGS sequence"/>
</dbReference>
<reference evidence="5 6" key="1">
    <citation type="journal article" date="2014" name="Agronomy (Basel)">
        <title>A Draft Genome Sequence for Ensete ventricosum, the Drought-Tolerant Tree Against Hunger.</title>
        <authorList>
            <person name="Harrison J."/>
            <person name="Moore K.A."/>
            <person name="Paszkiewicz K."/>
            <person name="Jones T."/>
            <person name="Grant M."/>
            <person name="Ambacheew D."/>
            <person name="Muzemil S."/>
            <person name="Studholme D.J."/>
        </authorList>
    </citation>
    <scope>NUCLEOTIDE SEQUENCE [LARGE SCALE GENOMIC DNA]</scope>
</reference>
<feature type="domain" description="JmjC" evidence="4">
    <location>
        <begin position="108"/>
        <end position="264"/>
    </location>
</feature>
<feature type="region of interest" description="Disordered" evidence="3">
    <location>
        <begin position="68"/>
        <end position="90"/>
    </location>
</feature>
<dbReference type="GO" id="GO:0010468">
    <property type="term" value="P:regulation of gene expression"/>
    <property type="evidence" value="ECO:0007669"/>
    <property type="project" value="TreeGrafter"/>
</dbReference>
<evidence type="ECO:0000256" key="2">
    <source>
        <dbReference type="ARBA" id="ARBA00023242"/>
    </source>
</evidence>
<evidence type="ECO:0000313" key="6">
    <source>
        <dbReference type="Proteomes" id="UP000287651"/>
    </source>
</evidence>
<dbReference type="PANTHER" id="PTHR10694">
    <property type="entry name" value="LYSINE-SPECIFIC DEMETHYLASE"/>
    <property type="match status" value="1"/>
</dbReference>
<proteinExistence type="predicted"/>
<comment type="caution">
    <text evidence="5">The sequence shown here is derived from an EMBL/GenBank/DDBJ whole genome shotgun (WGS) entry which is preliminary data.</text>
</comment>